<dbReference type="Proteomes" id="UP000597989">
    <property type="component" value="Unassembled WGS sequence"/>
</dbReference>
<accession>A0A917K1V5</accession>
<proteinExistence type="predicted"/>
<reference evidence="1 4" key="2">
    <citation type="journal article" date="2019" name="Int. J. Syst. Evol. Microbiol.">
        <title>The Global Catalogue of Microorganisms (GCM) 10K type strain sequencing project: providing services to taxonomists for standard genome sequencing and annotation.</title>
        <authorList>
            <consortium name="The Broad Institute Genomics Platform"/>
            <consortium name="The Broad Institute Genome Sequencing Center for Infectious Disease"/>
            <person name="Wu L."/>
            <person name="Ma J."/>
        </authorList>
    </citation>
    <scope>NUCLEOTIDE SEQUENCE [LARGE SCALE GENOMIC DNA]</scope>
    <source>
        <strain evidence="1 4">JCM 10664</strain>
    </source>
</reference>
<dbReference type="Gene3D" id="3.40.630.10">
    <property type="entry name" value="Zn peptidases"/>
    <property type="match status" value="1"/>
</dbReference>
<sequence length="47" mass="5505">MHDLQHRGVRLRRDLHAEPEIGLRLPRTQQKVLAALDGLPLEISLRW</sequence>
<gene>
    <name evidence="1" type="ORF">GCM10009545_25810</name>
    <name evidence="2" type="ORF">GCM10011581_34140</name>
</gene>
<organism evidence="2 3">
    <name type="scientific">Saccharopolyspora thermophila</name>
    <dbReference type="NCBI Taxonomy" id="89367"/>
    <lineage>
        <taxon>Bacteria</taxon>
        <taxon>Bacillati</taxon>
        <taxon>Actinomycetota</taxon>
        <taxon>Actinomycetes</taxon>
        <taxon>Pseudonocardiales</taxon>
        <taxon>Pseudonocardiaceae</taxon>
        <taxon>Saccharopolyspora</taxon>
    </lineage>
</organism>
<reference evidence="2" key="3">
    <citation type="submission" date="2020-09" db="EMBL/GenBank/DDBJ databases">
        <authorList>
            <person name="Sun Q."/>
            <person name="Zhou Y."/>
        </authorList>
    </citation>
    <scope>NUCLEOTIDE SEQUENCE</scope>
    <source>
        <strain evidence="2">CGMCC 4.7206</strain>
    </source>
</reference>
<dbReference type="EMBL" id="BMMT01000012">
    <property type="protein sequence ID" value="GGI94200.1"/>
    <property type="molecule type" value="Genomic_DNA"/>
</dbReference>
<protein>
    <submittedName>
        <fullName evidence="2">Uncharacterized protein</fullName>
    </submittedName>
</protein>
<keyword evidence="4" id="KW-1185">Reference proteome</keyword>
<comment type="caution">
    <text evidence="2">The sequence shown here is derived from an EMBL/GenBank/DDBJ whole genome shotgun (WGS) entry which is preliminary data.</text>
</comment>
<dbReference type="AlphaFoldDB" id="A0A917K1V5"/>
<reference evidence="1" key="4">
    <citation type="submission" date="2023-12" db="EMBL/GenBank/DDBJ databases">
        <authorList>
            <person name="Sun Q."/>
            <person name="Inoue M."/>
        </authorList>
    </citation>
    <scope>NUCLEOTIDE SEQUENCE</scope>
    <source>
        <strain evidence="1">JCM 10664</strain>
    </source>
</reference>
<dbReference type="EMBL" id="BAAAHC010000009">
    <property type="protein sequence ID" value="GAA0522523.1"/>
    <property type="molecule type" value="Genomic_DNA"/>
</dbReference>
<evidence type="ECO:0000313" key="2">
    <source>
        <dbReference type="EMBL" id="GGI94200.1"/>
    </source>
</evidence>
<dbReference type="Proteomes" id="UP001500220">
    <property type="component" value="Unassembled WGS sequence"/>
</dbReference>
<name>A0A917K1V5_9PSEU</name>
<reference evidence="2 3" key="1">
    <citation type="journal article" date="2014" name="Int. J. Syst. Evol. Microbiol.">
        <title>Complete genome sequence of Corynebacterium casei LMG S-19264T (=DSM 44701T), isolated from a smear-ripened cheese.</title>
        <authorList>
            <consortium name="US DOE Joint Genome Institute (JGI-PGF)"/>
            <person name="Walter F."/>
            <person name="Albersmeier A."/>
            <person name="Kalinowski J."/>
            <person name="Ruckert C."/>
        </authorList>
    </citation>
    <scope>NUCLEOTIDE SEQUENCE [LARGE SCALE GENOMIC DNA]</scope>
    <source>
        <strain evidence="2 3">CGMCC 4.7206</strain>
    </source>
</reference>
<evidence type="ECO:0000313" key="1">
    <source>
        <dbReference type="EMBL" id="GAA0522523.1"/>
    </source>
</evidence>
<evidence type="ECO:0000313" key="4">
    <source>
        <dbReference type="Proteomes" id="UP001500220"/>
    </source>
</evidence>
<evidence type="ECO:0000313" key="3">
    <source>
        <dbReference type="Proteomes" id="UP000597989"/>
    </source>
</evidence>